<dbReference type="AlphaFoldDB" id="A0A0M3UGZ8"/>
<evidence type="ECO:0000313" key="3">
    <source>
        <dbReference type="Proteomes" id="UP000062833"/>
    </source>
</evidence>
<protein>
    <submittedName>
        <fullName evidence="2">FAD-dependent oxidoreductase</fullName>
    </submittedName>
</protein>
<organism evidence="2 3">
    <name type="scientific">Arthrobacter alpinus</name>
    <dbReference type="NCBI Taxonomy" id="656366"/>
    <lineage>
        <taxon>Bacteria</taxon>
        <taxon>Bacillati</taxon>
        <taxon>Actinomycetota</taxon>
        <taxon>Actinomycetes</taxon>
        <taxon>Micrococcales</taxon>
        <taxon>Micrococcaceae</taxon>
        <taxon>Arthrobacter</taxon>
    </lineage>
</organism>
<dbReference type="KEGG" id="aaq:AOC05_16975"/>
<dbReference type="PANTHER" id="PTHR13847">
    <property type="entry name" value="SARCOSINE DEHYDROGENASE-RELATED"/>
    <property type="match status" value="1"/>
</dbReference>
<evidence type="ECO:0000259" key="1">
    <source>
        <dbReference type="Pfam" id="PF01266"/>
    </source>
</evidence>
<dbReference type="RefSeq" id="WP_062008618.1">
    <property type="nucleotide sequence ID" value="NZ_CP012677.1"/>
</dbReference>
<feature type="domain" description="FAD dependent oxidoreductase" evidence="1">
    <location>
        <begin position="50"/>
        <end position="411"/>
    </location>
</feature>
<dbReference type="Proteomes" id="UP000062833">
    <property type="component" value="Chromosome"/>
</dbReference>
<dbReference type="SUPFAM" id="SSF51905">
    <property type="entry name" value="FAD/NAD(P)-binding domain"/>
    <property type="match status" value="1"/>
</dbReference>
<dbReference type="PATRIC" id="fig|656366.3.peg.3655"/>
<gene>
    <name evidence="2" type="ORF">AOC05_16975</name>
</gene>
<dbReference type="Gene3D" id="3.50.50.60">
    <property type="entry name" value="FAD/NAD(P)-binding domain"/>
    <property type="match status" value="1"/>
</dbReference>
<accession>A0A0M3UGZ8</accession>
<dbReference type="Pfam" id="PF01266">
    <property type="entry name" value="DAO"/>
    <property type="match status" value="1"/>
</dbReference>
<proteinExistence type="predicted"/>
<dbReference type="Gene3D" id="3.30.9.10">
    <property type="entry name" value="D-Amino Acid Oxidase, subunit A, domain 2"/>
    <property type="match status" value="1"/>
</dbReference>
<sequence>MSIYENVAEAYEASVLDAALQGASTVPYWLDDLDRPQALPALEGQVETELLVVGGGYSGLWTALMAKERDPHRSVILVESQSIGWAASGRNGGFCEASLVHGESNGRQHLPEENDLLRELGLENLRELAATVERYNIDCEYTPSGVLKLATEEHQVKWLQEEAARYPELVFLNREEAQASVHSPVYQAALWDRAGTAMLNPAKLAWGLRRVCLEKGVRIFEHTHATTLQDAKGHIIVGTTAGSIKADRVALATNVFPSLLKRHRLFTIPVYDYAVMTEPLTEEQFLSLGWEDRQGLADLNNRFHYYRTTRDATGAVRILFGGYDAEYYYGGKVKPEYDQNPETFRKLVAHFYFTFPQLQGMKFSHAWGGAVDSCSRFFSFFDSSHGGRVAYTAGFTGLGVGATRFAANVLLDLLSGKSTQRTELEMVKKKPLPFPPEPGAWAGVKMMTSELARSDRNQGKRGLFLKTMDAVGMGFDS</sequence>
<dbReference type="GO" id="GO:0005737">
    <property type="term" value="C:cytoplasm"/>
    <property type="evidence" value="ECO:0007669"/>
    <property type="project" value="TreeGrafter"/>
</dbReference>
<dbReference type="OrthoDB" id="9805852at2"/>
<keyword evidence="3" id="KW-1185">Reference proteome</keyword>
<name>A0A0M3UGZ8_9MICC</name>
<reference evidence="3" key="1">
    <citation type="submission" date="2015-09" db="EMBL/GenBank/DDBJ databases">
        <title>Complete genome of Arthrobacter alpinus strain R3.8.</title>
        <authorList>
            <person name="See-Too W.S."/>
            <person name="Chan K.G."/>
        </authorList>
    </citation>
    <scope>NUCLEOTIDE SEQUENCE [LARGE SCALE GENOMIC DNA]</scope>
    <source>
        <strain evidence="3">R3.8</strain>
    </source>
</reference>
<dbReference type="EMBL" id="CP012677">
    <property type="protein sequence ID" value="ALE93619.1"/>
    <property type="molecule type" value="Genomic_DNA"/>
</dbReference>
<dbReference type="InterPro" id="IPR036188">
    <property type="entry name" value="FAD/NAD-bd_sf"/>
</dbReference>
<dbReference type="PANTHER" id="PTHR13847:SF281">
    <property type="entry name" value="FAD DEPENDENT OXIDOREDUCTASE DOMAIN-CONTAINING PROTEIN"/>
    <property type="match status" value="1"/>
</dbReference>
<evidence type="ECO:0000313" key="2">
    <source>
        <dbReference type="EMBL" id="ALE93619.1"/>
    </source>
</evidence>
<dbReference type="InterPro" id="IPR006076">
    <property type="entry name" value="FAD-dep_OxRdtase"/>
</dbReference>